<evidence type="ECO:0000256" key="1">
    <source>
        <dbReference type="SAM" id="MobiDB-lite"/>
    </source>
</evidence>
<feature type="compositionally biased region" description="Acidic residues" evidence="1">
    <location>
        <begin position="171"/>
        <end position="200"/>
    </location>
</feature>
<keyword evidence="3" id="KW-1185">Reference proteome</keyword>
<gene>
    <name evidence="2" type="ORF">PLICRDRAFT_58529</name>
</gene>
<evidence type="ECO:0000313" key="2">
    <source>
        <dbReference type="EMBL" id="KII83225.1"/>
    </source>
</evidence>
<sequence length="200" mass="22036">MSSSAASPYAPGVLPAAHESQIVKIQTCLRKWLSAQKDKRSAAPKLDFEQVSNDLLALTIDPPYAFTSEPAPPPSHAALLSIAKCYWLALVTTLTAPQKDEVARRLDRVPPFGTHVPKFDGRKSVDAPGDLDAREYEGLMRVAVFVLLDMEGLDDVVDSWKELADVGVQVWDEDGDESDESDEEYDEDEEGDDEGWVDTD</sequence>
<organism evidence="2 3">
    <name type="scientific">Plicaturopsis crispa FD-325 SS-3</name>
    <dbReference type="NCBI Taxonomy" id="944288"/>
    <lineage>
        <taxon>Eukaryota</taxon>
        <taxon>Fungi</taxon>
        <taxon>Dikarya</taxon>
        <taxon>Basidiomycota</taxon>
        <taxon>Agaricomycotina</taxon>
        <taxon>Agaricomycetes</taxon>
        <taxon>Agaricomycetidae</taxon>
        <taxon>Amylocorticiales</taxon>
        <taxon>Amylocorticiaceae</taxon>
        <taxon>Plicatura</taxon>
        <taxon>Plicaturopsis crispa</taxon>
    </lineage>
</organism>
<reference evidence="2 3" key="1">
    <citation type="submission" date="2014-06" db="EMBL/GenBank/DDBJ databases">
        <title>Evolutionary Origins and Diversification of the Mycorrhizal Mutualists.</title>
        <authorList>
            <consortium name="DOE Joint Genome Institute"/>
            <consortium name="Mycorrhizal Genomics Consortium"/>
            <person name="Kohler A."/>
            <person name="Kuo A."/>
            <person name="Nagy L.G."/>
            <person name="Floudas D."/>
            <person name="Copeland A."/>
            <person name="Barry K.W."/>
            <person name="Cichocki N."/>
            <person name="Veneault-Fourrey C."/>
            <person name="LaButti K."/>
            <person name="Lindquist E.A."/>
            <person name="Lipzen A."/>
            <person name="Lundell T."/>
            <person name="Morin E."/>
            <person name="Murat C."/>
            <person name="Riley R."/>
            <person name="Ohm R."/>
            <person name="Sun H."/>
            <person name="Tunlid A."/>
            <person name="Henrissat B."/>
            <person name="Grigoriev I.V."/>
            <person name="Hibbett D.S."/>
            <person name="Martin F."/>
        </authorList>
    </citation>
    <scope>NUCLEOTIDE SEQUENCE [LARGE SCALE GENOMIC DNA]</scope>
    <source>
        <strain evidence="2 3">FD-325 SS-3</strain>
    </source>
</reference>
<accession>A0A0C9SVU4</accession>
<dbReference type="OrthoDB" id="2894188at2759"/>
<dbReference type="AlphaFoldDB" id="A0A0C9SVU4"/>
<feature type="region of interest" description="Disordered" evidence="1">
    <location>
        <begin position="168"/>
        <end position="200"/>
    </location>
</feature>
<proteinExistence type="predicted"/>
<protein>
    <submittedName>
        <fullName evidence="2">Uncharacterized protein</fullName>
    </submittedName>
</protein>
<dbReference type="HOGENOM" id="CLU_127779_0_0_1"/>
<name>A0A0C9SVU4_PLICR</name>
<dbReference type="EMBL" id="KN832580">
    <property type="protein sequence ID" value="KII83225.1"/>
    <property type="molecule type" value="Genomic_DNA"/>
</dbReference>
<evidence type="ECO:0000313" key="3">
    <source>
        <dbReference type="Proteomes" id="UP000053263"/>
    </source>
</evidence>
<dbReference type="Proteomes" id="UP000053263">
    <property type="component" value="Unassembled WGS sequence"/>
</dbReference>